<reference evidence="1 2" key="1">
    <citation type="submission" date="2020-04" db="EMBL/GenBank/DDBJ databases">
        <title>Paraburkholderia sp. RP-4-7 isolated from soil.</title>
        <authorList>
            <person name="Dahal R.H."/>
        </authorList>
    </citation>
    <scope>NUCLEOTIDE SEQUENCE [LARGE SCALE GENOMIC DNA]</scope>
    <source>
        <strain evidence="1 2">RP-4-7</strain>
    </source>
</reference>
<proteinExistence type="predicted"/>
<accession>A0A848I8R8</accession>
<comment type="caution">
    <text evidence="1">The sequence shown here is derived from an EMBL/GenBank/DDBJ whole genome shotgun (WGS) entry which is preliminary data.</text>
</comment>
<gene>
    <name evidence="1" type="ORF">HHL24_00095</name>
</gene>
<keyword evidence="2" id="KW-1185">Reference proteome</keyword>
<evidence type="ECO:0000313" key="1">
    <source>
        <dbReference type="EMBL" id="NML96368.1"/>
    </source>
</evidence>
<protein>
    <submittedName>
        <fullName evidence="1">Uncharacterized protein</fullName>
    </submittedName>
</protein>
<dbReference type="AlphaFoldDB" id="A0A848I8R8"/>
<dbReference type="EMBL" id="JABBGJ010000001">
    <property type="protein sequence ID" value="NML96368.1"/>
    <property type="molecule type" value="Genomic_DNA"/>
</dbReference>
<dbReference type="RefSeq" id="WP_169483358.1">
    <property type="nucleotide sequence ID" value="NZ_JABBGJ010000001.1"/>
</dbReference>
<organism evidence="1 2">
    <name type="scientific">Paraburkholderia polaris</name>
    <dbReference type="NCBI Taxonomy" id="2728848"/>
    <lineage>
        <taxon>Bacteria</taxon>
        <taxon>Pseudomonadati</taxon>
        <taxon>Pseudomonadota</taxon>
        <taxon>Betaproteobacteria</taxon>
        <taxon>Burkholderiales</taxon>
        <taxon>Burkholderiaceae</taxon>
        <taxon>Paraburkholderia</taxon>
    </lineage>
</organism>
<sequence>MAPVDVYHAQSRKAKLAALTGDHDENNQTVTLDTTINQVNANFQVVTELLKSILDTKTVASLKQSADSLQQVTKASQTDKTIRIAVNMGPSGISFTDLATKINRDPSVVIRGTAQRPLGPGEEK</sequence>
<name>A0A848I8R8_9BURK</name>
<evidence type="ECO:0000313" key="2">
    <source>
        <dbReference type="Proteomes" id="UP000544134"/>
    </source>
</evidence>
<dbReference type="Proteomes" id="UP000544134">
    <property type="component" value="Unassembled WGS sequence"/>
</dbReference>